<protein>
    <submittedName>
        <fullName evidence="1">Uncharacterized protein</fullName>
    </submittedName>
</protein>
<dbReference type="EMBL" id="MTQA01000077">
    <property type="protein sequence ID" value="PNP80496.1"/>
    <property type="molecule type" value="Genomic_DNA"/>
</dbReference>
<dbReference type="AlphaFoldDB" id="A0A2K0WE01"/>
<gene>
    <name evidence="1" type="ORF">FNYG_06095</name>
</gene>
<accession>A0A2K0WE01</accession>
<evidence type="ECO:0000313" key="2">
    <source>
        <dbReference type="Proteomes" id="UP000236664"/>
    </source>
</evidence>
<dbReference type="Proteomes" id="UP000236664">
    <property type="component" value="Unassembled WGS sequence"/>
</dbReference>
<keyword evidence="2" id="KW-1185">Reference proteome</keyword>
<name>A0A2K0WE01_GIBNY</name>
<comment type="caution">
    <text evidence="1">The sequence shown here is derived from an EMBL/GenBank/DDBJ whole genome shotgun (WGS) entry which is preliminary data.</text>
</comment>
<reference evidence="1 2" key="1">
    <citation type="submission" date="2017-06" db="EMBL/GenBank/DDBJ databases">
        <title>Genome of Fusarium nygamai isolate CS10214.</title>
        <authorList>
            <person name="Gardiner D.M."/>
            <person name="Obanor F."/>
            <person name="Kazan K."/>
        </authorList>
    </citation>
    <scope>NUCLEOTIDE SEQUENCE [LARGE SCALE GENOMIC DNA]</scope>
    <source>
        <strain evidence="1 2">CS10214</strain>
    </source>
</reference>
<organism evidence="1 2">
    <name type="scientific">Gibberella nygamai</name>
    <name type="common">Bean root rot disease fungus</name>
    <name type="synonym">Fusarium nygamai</name>
    <dbReference type="NCBI Taxonomy" id="42673"/>
    <lineage>
        <taxon>Eukaryota</taxon>
        <taxon>Fungi</taxon>
        <taxon>Dikarya</taxon>
        <taxon>Ascomycota</taxon>
        <taxon>Pezizomycotina</taxon>
        <taxon>Sordariomycetes</taxon>
        <taxon>Hypocreomycetidae</taxon>
        <taxon>Hypocreales</taxon>
        <taxon>Nectriaceae</taxon>
        <taxon>Fusarium</taxon>
        <taxon>Fusarium fujikuroi species complex</taxon>
    </lineage>
</organism>
<proteinExistence type="predicted"/>
<sequence length="57" mass="6424">MTIPVMIEKYPDDDEVSNLHSDFQTSHNAQGLVRCANRSAYMWDAGLWKAFGKSTSC</sequence>
<evidence type="ECO:0000313" key="1">
    <source>
        <dbReference type="EMBL" id="PNP80496.1"/>
    </source>
</evidence>